<reference evidence="15 16" key="1">
    <citation type="journal article" date="2013" name="Nature">
        <title>Insights into bilaterian evolution from three spiralian genomes.</title>
        <authorList>
            <person name="Simakov O."/>
            <person name="Marletaz F."/>
            <person name="Cho S.J."/>
            <person name="Edsinger-Gonzales E."/>
            <person name="Havlak P."/>
            <person name="Hellsten U."/>
            <person name="Kuo D.H."/>
            <person name="Larsson T."/>
            <person name="Lv J."/>
            <person name="Arendt D."/>
            <person name="Savage R."/>
            <person name="Osoegawa K."/>
            <person name="de Jong P."/>
            <person name="Grimwood J."/>
            <person name="Chapman J.A."/>
            <person name="Shapiro H."/>
            <person name="Aerts A."/>
            <person name="Otillar R.P."/>
            <person name="Terry A.Y."/>
            <person name="Boore J.L."/>
            <person name="Grigoriev I.V."/>
            <person name="Lindberg D.R."/>
            <person name="Seaver E.C."/>
            <person name="Weisblat D.A."/>
            <person name="Putnam N.H."/>
            <person name="Rokhsar D.S."/>
        </authorList>
    </citation>
    <scope>NUCLEOTIDE SEQUENCE [LARGE SCALE GENOMIC DNA]</scope>
</reference>
<name>V4AEX6_LOTGI</name>
<dbReference type="Gene3D" id="3.40.1360.10">
    <property type="match status" value="1"/>
</dbReference>
<comment type="similarity">
    <text evidence="4 12">Belongs to the TOP6A family.</text>
</comment>
<dbReference type="InterPro" id="IPR036078">
    <property type="entry name" value="Spo11/TopoVI_A_sf"/>
</dbReference>
<dbReference type="STRING" id="225164.V4AEX6"/>
<keyword evidence="6" id="KW-0479">Metal-binding</keyword>
<dbReference type="OMA" id="IETAGMF"/>
<dbReference type="Pfam" id="PF21180">
    <property type="entry name" value="TOP6A-Spo11_Toprim"/>
    <property type="match status" value="1"/>
</dbReference>
<keyword evidence="7" id="KW-0460">Magnesium</keyword>
<dbReference type="Proteomes" id="UP000030746">
    <property type="component" value="Unassembled WGS sequence"/>
</dbReference>
<dbReference type="Pfam" id="PF04406">
    <property type="entry name" value="TP6A_N"/>
    <property type="match status" value="1"/>
</dbReference>
<dbReference type="GO" id="GO:0005524">
    <property type="term" value="F:ATP binding"/>
    <property type="evidence" value="ECO:0007669"/>
    <property type="project" value="InterPro"/>
</dbReference>
<dbReference type="GO" id="GO:0003918">
    <property type="term" value="F:DNA topoisomerase type II (double strand cut, ATP-hydrolyzing) activity"/>
    <property type="evidence" value="ECO:0007669"/>
    <property type="project" value="UniProtKB-UniRule"/>
</dbReference>
<feature type="active site" description="O-(5'-phospho-DNA)-tyrosine intermediate" evidence="12">
    <location>
        <position position="128"/>
    </location>
</feature>
<dbReference type="InterPro" id="IPR002815">
    <property type="entry name" value="Spo11/TopoVI_A"/>
</dbReference>
<evidence type="ECO:0000256" key="9">
    <source>
        <dbReference type="ARBA" id="ARBA00023125"/>
    </source>
</evidence>
<dbReference type="Gene3D" id="1.10.10.10">
    <property type="entry name" value="Winged helix-like DNA-binding domain superfamily/Winged helix DNA-binding domain"/>
    <property type="match status" value="1"/>
</dbReference>
<dbReference type="PRINTS" id="PR01551">
    <property type="entry name" value="SPO11HOMOLOG"/>
</dbReference>
<dbReference type="OrthoDB" id="5377392at2759"/>
<dbReference type="GO" id="GO:0046872">
    <property type="term" value="F:metal ion binding"/>
    <property type="evidence" value="ECO:0007669"/>
    <property type="project" value="UniProtKB-KW"/>
</dbReference>
<evidence type="ECO:0000256" key="6">
    <source>
        <dbReference type="ARBA" id="ARBA00022723"/>
    </source>
</evidence>
<dbReference type="EC" id="5.6.2.2" evidence="5"/>
<dbReference type="SUPFAM" id="SSF56726">
    <property type="entry name" value="DNA topoisomerase IV, alpha subunit"/>
    <property type="match status" value="1"/>
</dbReference>
<evidence type="ECO:0000256" key="1">
    <source>
        <dbReference type="ARBA" id="ARBA00000185"/>
    </source>
</evidence>
<keyword evidence="9 12" id="KW-0238">DNA-binding</keyword>
<dbReference type="GO" id="GO:0000228">
    <property type="term" value="C:nuclear chromosome"/>
    <property type="evidence" value="ECO:0007669"/>
    <property type="project" value="TreeGrafter"/>
</dbReference>
<evidence type="ECO:0000259" key="13">
    <source>
        <dbReference type="Pfam" id="PF04406"/>
    </source>
</evidence>
<dbReference type="FunFam" id="3.40.1360.10:FF:000003">
    <property type="entry name" value="DNA topoisomerase 6 subunit A"/>
    <property type="match status" value="1"/>
</dbReference>
<feature type="domain" description="Spo11/DNA topoisomerase VI subunit A N-terminal" evidence="13">
    <location>
        <begin position="99"/>
        <end position="160"/>
    </location>
</feature>
<dbReference type="RefSeq" id="XP_009046729.1">
    <property type="nucleotide sequence ID" value="XM_009048481.1"/>
</dbReference>
<evidence type="ECO:0000313" key="15">
    <source>
        <dbReference type="EMBL" id="ESP02589.1"/>
    </source>
</evidence>
<evidence type="ECO:0000256" key="3">
    <source>
        <dbReference type="ARBA" id="ARBA00004123"/>
    </source>
</evidence>
<dbReference type="GO" id="GO:0007131">
    <property type="term" value="P:reciprocal meiotic recombination"/>
    <property type="evidence" value="ECO:0007669"/>
    <property type="project" value="TreeGrafter"/>
</dbReference>
<evidence type="ECO:0000256" key="8">
    <source>
        <dbReference type="ARBA" id="ARBA00023029"/>
    </source>
</evidence>
<dbReference type="GeneID" id="20245356"/>
<dbReference type="PANTHER" id="PTHR10848">
    <property type="entry name" value="MEIOTIC RECOMBINATION PROTEIN SPO11"/>
    <property type="match status" value="1"/>
</dbReference>
<dbReference type="CTD" id="20245356"/>
<gene>
    <name evidence="15" type="ORF">LOTGIDRAFT_199608</name>
</gene>
<protein>
    <recommendedName>
        <fullName evidence="5">DNA topoisomerase (ATP-hydrolyzing)</fullName>
        <ecNumber evidence="5">5.6.2.2</ecNumber>
    </recommendedName>
</protein>
<dbReference type="GO" id="GO:0003677">
    <property type="term" value="F:DNA binding"/>
    <property type="evidence" value="ECO:0007669"/>
    <property type="project" value="UniProtKB-UniRule"/>
</dbReference>
<evidence type="ECO:0000256" key="7">
    <source>
        <dbReference type="ARBA" id="ARBA00022842"/>
    </source>
</evidence>
<evidence type="ECO:0000256" key="2">
    <source>
        <dbReference type="ARBA" id="ARBA00001946"/>
    </source>
</evidence>
<keyword evidence="8 12" id="KW-0799">Topoisomerase</keyword>
<sequence>MESLILLKRTLTAEWLQTKHKENKQPHICKKETREEFLKRIETLINGIIDALDNGEAPVLQYVNYRDWDTIEYKNGEYLQPTEKKKMSYIRYDDAKSLKKFSLIIKVLSVIYKQLQENKFCTKRDLYYQDPEAFGKQNVLDGIVDNIAAILDVPRWELNVLASCKGAIAGDLQFCNENGLHIDCRDTKLGVQVPAHKKDMVDLRTEAQFLLIVEKDATFQKLIENKFCEKHAPCILITAKGFPDLGTRLLLRLLWEQYQLPMFALVDCDPHGFEIMAVYRFGSKAHASENHLLTVPAIKWLGILPSEIPCLNIPHSSLIKMTSKDQDKTAQLLTRPYVKLNWKMEAEIQKMFQMGYKAEIQCLDSLSSSYLCDVYLPCKIANSSWI</sequence>
<keyword evidence="16" id="KW-1185">Reference proteome</keyword>
<proteinExistence type="inferred from homology"/>
<comment type="cofactor">
    <cofactor evidence="2">
        <name>Mg(2+)</name>
        <dbReference type="ChEBI" id="CHEBI:18420"/>
    </cofactor>
</comment>
<dbReference type="CDD" id="cd00223">
    <property type="entry name" value="TOPRIM_TopoIIB_SPO"/>
    <property type="match status" value="1"/>
</dbReference>
<dbReference type="GO" id="GO:0042138">
    <property type="term" value="P:meiotic DNA double-strand break formation"/>
    <property type="evidence" value="ECO:0007669"/>
    <property type="project" value="InterPro"/>
</dbReference>
<dbReference type="HOGENOM" id="CLU_037229_1_1_1"/>
<dbReference type="PRINTS" id="PR01550">
    <property type="entry name" value="TOP6AFAMILY"/>
</dbReference>
<evidence type="ECO:0000256" key="5">
    <source>
        <dbReference type="ARBA" id="ARBA00012895"/>
    </source>
</evidence>
<keyword evidence="10 12" id="KW-0413">Isomerase</keyword>
<dbReference type="InterPro" id="IPR013048">
    <property type="entry name" value="Meiotic_Spo11"/>
</dbReference>
<dbReference type="AlphaFoldDB" id="V4AEX6"/>
<comment type="subcellular location">
    <subcellularLocation>
        <location evidence="3">Nucleus</location>
    </subcellularLocation>
</comment>
<dbReference type="GO" id="GO:0000706">
    <property type="term" value="P:meiotic DNA double-strand break processing"/>
    <property type="evidence" value="ECO:0007669"/>
    <property type="project" value="TreeGrafter"/>
</dbReference>
<dbReference type="KEGG" id="lgi:LOTGIDRAFT_199608"/>
<keyword evidence="11" id="KW-0539">Nucleus</keyword>
<accession>V4AEX6</accession>
<evidence type="ECO:0000256" key="4">
    <source>
        <dbReference type="ARBA" id="ARBA00006559"/>
    </source>
</evidence>
<evidence type="ECO:0000259" key="14">
    <source>
        <dbReference type="Pfam" id="PF21180"/>
    </source>
</evidence>
<dbReference type="PANTHER" id="PTHR10848:SF0">
    <property type="entry name" value="MEIOTIC RECOMBINATION PROTEIN SPO11"/>
    <property type="match status" value="1"/>
</dbReference>
<evidence type="ECO:0000256" key="11">
    <source>
        <dbReference type="ARBA" id="ARBA00023242"/>
    </source>
</evidence>
<comment type="catalytic activity">
    <reaction evidence="1 12">
        <text>ATP-dependent breakage, passage and rejoining of double-stranded DNA.</text>
        <dbReference type="EC" id="5.6.2.2"/>
    </reaction>
</comment>
<evidence type="ECO:0000313" key="16">
    <source>
        <dbReference type="Proteomes" id="UP000030746"/>
    </source>
</evidence>
<evidence type="ECO:0000256" key="12">
    <source>
        <dbReference type="PROSITE-ProRule" id="PRU01385"/>
    </source>
</evidence>
<dbReference type="PROSITE" id="PS52041">
    <property type="entry name" value="TOPO_IIB"/>
    <property type="match status" value="1"/>
</dbReference>
<dbReference type="EMBL" id="KB200170">
    <property type="protein sequence ID" value="ESP02589.1"/>
    <property type="molecule type" value="Genomic_DNA"/>
</dbReference>
<dbReference type="InterPro" id="IPR034136">
    <property type="entry name" value="TOPRIM_Topo6A/Spo11"/>
</dbReference>
<dbReference type="InterPro" id="IPR013049">
    <property type="entry name" value="Spo11/TopoVI_A_N"/>
</dbReference>
<dbReference type="InterPro" id="IPR036388">
    <property type="entry name" value="WH-like_DNA-bd_sf"/>
</dbReference>
<feature type="domain" description="Topoisomerase 6 subunit A/Spo11 TOPRIM" evidence="14">
    <location>
        <begin position="209"/>
        <end position="380"/>
    </location>
</feature>
<evidence type="ECO:0000256" key="10">
    <source>
        <dbReference type="ARBA" id="ARBA00023235"/>
    </source>
</evidence>
<organism evidence="15 16">
    <name type="scientific">Lottia gigantea</name>
    <name type="common">Giant owl limpet</name>
    <dbReference type="NCBI Taxonomy" id="225164"/>
    <lineage>
        <taxon>Eukaryota</taxon>
        <taxon>Metazoa</taxon>
        <taxon>Spiralia</taxon>
        <taxon>Lophotrochozoa</taxon>
        <taxon>Mollusca</taxon>
        <taxon>Gastropoda</taxon>
        <taxon>Patellogastropoda</taxon>
        <taxon>Lottioidea</taxon>
        <taxon>Lottiidae</taxon>
        <taxon>Lottia</taxon>
    </lineage>
</organism>